<evidence type="ECO:0000313" key="4">
    <source>
        <dbReference type="Proteomes" id="UP000235786"/>
    </source>
</evidence>
<organism evidence="3 4">
    <name type="scientific">Hyaloscypha variabilis (strain UAMH 11265 / GT02V1 / F)</name>
    <name type="common">Meliniomyces variabilis</name>
    <dbReference type="NCBI Taxonomy" id="1149755"/>
    <lineage>
        <taxon>Eukaryota</taxon>
        <taxon>Fungi</taxon>
        <taxon>Dikarya</taxon>
        <taxon>Ascomycota</taxon>
        <taxon>Pezizomycotina</taxon>
        <taxon>Leotiomycetes</taxon>
        <taxon>Helotiales</taxon>
        <taxon>Hyaloscyphaceae</taxon>
        <taxon>Hyaloscypha</taxon>
        <taxon>Hyaloscypha variabilis</taxon>
    </lineage>
</organism>
<evidence type="ECO:0008006" key="5">
    <source>
        <dbReference type="Google" id="ProtNLM"/>
    </source>
</evidence>
<feature type="transmembrane region" description="Helical" evidence="1">
    <location>
        <begin position="251"/>
        <end position="274"/>
    </location>
</feature>
<evidence type="ECO:0000256" key="1">
    <source>
        <dbReference type="SAM" id="Phobius"/>
    </source>
</evidence>
<keyword evidence="1" id="KW-0472">Membrane</keyword>
<keyword evidence="2" id="KW-0732">Signal</keyword>
<reference evidence="3 4" key="1">
    <citation type="submission" date="2016-04" db="EMBL/GenBank/DDBJ databases">
        <title>A degradative enzymes factory behind the ericoid mycorrhizal symbiosis.</title>
        <authorList>
            <consortium name="DOE Joint Genome Institute"/>
            <person name="Martino E."/>
            <person name="Morin E."/>
            <person name="Grelet G."/>
            <person name="Kuo A."/>
            <person name="Kohler A."/>
            <person name="Daghino S."/>
            <person name="Barry K."/>
            <person name="Choi C."/>
            <person name="Cichocki N."/>
            <person name="Clum A."/>
            <person name="Copeland A."/>
            <person name="Hainaut M."/>
            <person name="Haridas S."/>
            <person name="Labutti K."/>
            <person name="Lindquist E."/>
            <person name="Lipzen A."/>
            <person name="Khouja H.-R."/>
            <person name="Murat C."/>
            <person name="Ohm R."/>
            <person name="Olson A."/>
            <person name="Spatafora J."/>
            <person name="Veneault-Fourrey C."/>
            <person name="Henrissat B."/>
            <person name="Grigoriev I."/>
            <person name="Martin F."/>
            <person name="Perotto S."/>
        </authorList>
    </citation>
    <scope>NUCLEOTIDE SEQUENCE [LARGE SCALE GENOMIC DNA]</scope>
    <source>
        <strain evidence="3 4">F</strain>
    </source>
</reference>
<evidence type="ECO:0000256" key="2">
    <source>
        <dbReference type="SAM" id="SignalP"/>
    </source>
</evidence>
<gene>
    <name evidence="3" type="ORF">L207DRAFT_543346</name>
</gene>
<keyword evidence="1" id="KW-0812">Transmembrane</keyword>
<dbReference type="EMBL" id="KZ613943">
    <property type="protein sequence ID" value="PMD42778.1"/>
    <property type="molecule type" value="Genomic_DNA"/>
</dbReference>
<accession>A0A2J6RW98</accession>
<proteinExistence type="predicted"/>
<dbReference type="OrthoDB" id="5243723at2759"/>
<feature type="chain" id="PRO_5014471238" description="Cell wall protein" evidence="2">
    <location>
        <begin position="19"/>
        <end position="275"/>
    </location>
</feature>
<dbReference type="AlphaFoldDB" id="A0A2J6RW98"/>
<protein>
    <recommendedName>
        <fullName evidence="5">Cell wall protein</fullName>
    </recommendedName>
</protein>
<dbReference type="Proteomes" id="UP000235786">
    <property type="component" value="Unassembled WGS sequence"/>
</dbReference>
<sequence>MHFQSLVVSLLLATSVAAHGNKTESTQGECKEIEQLNGLVKLASNTTKLDEITKNNATKIAEIQAKASTASTKLTTLQSNTTLVSACAVIDAQEQEDDGCQETFALQRFVKFAANSTAVADATKNNATKIAKIQAEASKASTKLETLTSNSTLQADCPAVQQEDECKVMKTLQKFVDVANNQTKLDKLTNGNTTKEAEIKAKAAKDQTKLTAMTGNATFVAACTALEGKGTTGSTSSDGISSQSTKNAASLLSGAGAGFIGLSTAVVVLLGMIAL</sequence>
<name>A0A2J6RW98_HYAVF</name>
<keyword evidence="4" id="KW-1185">Reference proteome</keyword>
<evidence type="ECO:0000313" key="3">
    <source>
        <dbReference type="EMBL" id="PMD42778.1"/>
    </source>
</evidence>
<keyword evidence="1" id="KW-1133">Transmembrane helix</keyword>
<feature type="signal peptide" evidence="2">
    <location>
        <begin position="1"/>
        <end position="18"/>
    </location>
</feature>